<dbReference type="RefSeq" id="WP_377021375.1">
    <property type="nucleotide sequence ID" value="NZ_JBHLTS010000015.1"/>
</dbReference>
<feature type="domain" description="DUF4145" evidence="1">
    <location>
        <begin position="91"/>
        <end position="135"/>
    </location>
</feature>
<comment type="caution">
    <text evidence="2">The sequence shown here is derived from an EMBL/GenBank/DDBJ whole genome shotgun (WGS) entry which is preliminary data.</text>
</comment>
<protein>
    <submittedName>
        <fullName evidence="2">DUF4145 domain-containing protein</fullName>
    </submittedName>
</protein>
<keyword evidence="3" id="KW-1185">Reference proteome</keyword>
<evidence type="ECO:0000259" key="1">
    <source>
        <dbReference type="Pfam" id="PF13643"/>
    </source>
</evidence>
<organism evidence="2 3">
    <name type="scientific">Mucilaginibacter angelicae</name>
    <dbReference type="NCBI Taxonomy" id="869718"/>
    <lineage>
        <taxon>Bacteria</taxon>
        <taxon>Pseudomonadati</taxon>
        <taxon>Bacteroidota</taxon>
        <taxon>Sphingobacteriia</taxon>
        <taxon>Sphingobacteriales</taxon>
        <taxon>Sphingobacteriaceae</taxon>
        <taxon>Mucilaginibacter</taxon>
    </lineage>
</organism>
<dbReference type="Pfam" id="PF13643">
    <property type="entry name" value="DUF4145"/>
    <property type="match status" value="1"/>
</dbReference>
<accession>A0ABV6L1B0</accession>
<gene>
    <name evidence="2" type="ORF">ACFFGT_04840</name>
</gene>
<dbReference type="InterPro" id="IPR025285">
    <property type="entry name" value="DUF4145"/>
</dbReference>
<evidence type="ECO:0000313" key="3">
    <source>
        <dbReference type="Proteomes" id="UP001589828"/>
    </source>
</evidence>
<dbReference type="EMBL" id="JBHLTS010000015">
    <property type="protein sequence ID" value="MFC0513511.1"/>
    <property type="molecule type" value="Genomic_DNA"/>
</dbReference>
<evidence type="ECO:0000313" key="2">
    <source>
        <dbReference type="EMBL" id="MFC0513511.1"/>
    </source>
</evidence>
<proteinExistence type="predicted"/>
<sequence>MANEKVLLAPHPVWEIMEGINTFEDYAKLLPVTRLNDGVDESIKAYYEPIRKLLEFGYFEYSFITMAFRSSFQMLELILRVYYKKHIGKPAKHQTLNQLIIWFANQNLIDKKQAEQLQLLRELRNGYAHPSENTVAPLTFIKIIDDMLILANEFYGK</sequence>
<dbReference type="Proteomes" id="UP001589828">
    <property type="component" value="Unassembled WGS sequence"/>
</dbReference>
<name>A0ABV6L1B0_9SPHI</name>
<reference evidence="2 3" key="1">
    <citation type="submission" date="2024-09" db="EMBL/GenBank/DDBJ databases">
        <authorList>
            <person name="Sun Q."/>
            <person name="Mori K."/>
        </authorList>
    </citation>
    <scope>NUCLEOTIDE SEQUENCE [LARGE SCALE GENOMIC DNA]</scope>
    <source>
        <strain evidence="2 3">NCAIM B.02415</strain>
    </source>
</reference>